<protein>
    <submittedName>
        <fullName evidence="1">Uncharacterized protein</fullName>
    </submittedName>
</protein>
<organism evidence="1 2">
    <name type="scientific">Methylobacterium aquaticum</name>
    <dbReference type="NCBI Taxonomy" id="270351"/>
    <lineage>
        <taxon>Bacteria</taxon>
        <taxon>Pseudomonadati</taxon>
        <taxon>Pseudomonadota</taxon>
        <taxon>Alphaproteobacteria</taxon>
        <taxon>Hyphomicrobiales</taxon>
        <taxon>Methylobacteriaceae</taxon>
        <taxon>Methylobacterium</taxon>
    </lineage>
</organism>
<evidence type="ECO:0000313" key="1">
    <source>
        <dbReference type="EMBL" id="BAQ47002.1"/>
    </source>
</evidence>
<dbReference type="EMBL" id="AP014704">
    <property type="protein sequence ID" value="BAQ47002.1"/>
    <property type="molecule type" value="Genomic_DNA"/>
</dbReference>
<sequence>MVALEPNRARDPFTMTTVHDVTPDQLRGLEAAGEAALNAALGRLPAHEREAYWASVRRAYNAPYNDAVKKPRAAQARAV</sequence>
<dbReference type="AlphaFoldDB" id="A0A0C6FIW0"/>
<proteinExistence type="predicted"/>
<dbReference type="STRING" id="270351.Maq22A_c19730"/>
<dbReference type="KEGG" id="maqu:Maq22A_c19730"/>
<name>A0A0C6FIW0_9HYPH</name>
<evidence type="ECO:0000313" key="2">
    <source>
        <dbReference type="Proteomes" id="UP000061432"/>
    </source>
</evidence>
<gene>
    <name evidence="1" type="ORF">Maq22A_c19730</name>
</gene>
<reference evidence="2" key="2">
    <citation type="submission" date="2015-01" db="EMBL/GenBank/DDBJ databases">
        <title>Complete genome sequence of Methylobacterium aquaticum strain 22A.</title>
        <authorList>
            <person name="Tani A."/>
            <person name="Ogura Y."/>
            <person name="Hayashi T."/>
        </authorList>
    </citation>
    <scope>NUCLEOTIDE SEQUENCE [LARGE SCALE GENOMIC DNA]</scope>
    <source>
        <strain evidence="2">MA-22A</strain>
    </source>
</reference>
<dbReference type="Proteomes" id="UP000061432">
    <property type="component" value="Chromosome"/>
</dbReference>
<reference evidence="1 2" key="1">
    <citation type="journal article" date="2015" name="Genome Announc.">
        <title>Complete Genome Sequence of Methylobacterium aquaticum Strain 22A, Isolated from Racomitrium japonicum Moss.</title>
        <authorList>
            <person name="Tani A."/>
            <person name="Ogura Y."/>
            <person name="Hayashi T."/>
            <person name="Kimbara K."/>
        </authorList>
    </citation>
    <scope>NUCLEOTIDE SEQUENCE [LARGE SCALE GENOMIC DNA]</scope>
    <source>
        <strain evidence="1 2">MA-22A</strain>
    </source>
</reference>
<accession>A0A0C6FIW0</accession>
<dbReference type="PATRIC" id="fig|270351.10.peg.3807"/>